<protein>
    <submittedName>
        <fullName evidence="1">CbtB-domain containing protein</fullName>
    </submittedName>
</protein>
<proteinExistence type="predicted"/>
<accession>A0AAE8QCW4</accession>
<dbReference type="InterPro" id="IPR012667">
    <property type="entry name" value="CbtB_put"/>
</dbReference>
<dbReference type="AlphaFoldDB" id="A0AAE8QCW4"/>
<comment type="caution">
    <text evidence="1">The sequence shown here is derived from an EMBL/GenBank/DDBJ whole genome shotgun (WGS) entry which is preliminary data.</text>
</comment>
<gene>
    <name evidence="1" type="ORF">ELG94_11690</name>
</gene>
<dbReference type="EMBL" id="SIKX01000001">
    <property type="protein sequence ID" value="TBF18926.1"/>
    <property type="molecule type" value="Genomic_DNA"/>
</dbReference>
<sequence>MTTITATSHASTAARAAGLLGTALLGVLLIAGVGFASMPAVHDATHDVRHTLSFPCH</sequence>
<reference evidence="1 2" key="1">
    <citation type="submission" date="2019-02" db="EMBL/GenBank/DDBJ databases">
        <title>The genomic architecture of introgression among sibling species of bacteria.</title>
        <authorList>
            <person name="Cavassim M.I.A."/>
            <person name="Moeskjaer S."/>
            <person name="Moslemi C."/>
            <person name="Fields B."/>
            <person name="Bachmann A."/>
            <person name="Vilhjalmsson B."/>
            <person name="Schierup M.H."/>
            <person name="Young J.P.W."/>
            <person name="Andersen S.U."/>
        </authorList>
    </citation>
    <scope>NUCLEOTIDE SEQUENCE [LARGE SCALE GENOMIC DNA]</scope>
    <source>
        <strain evidence="1 2">SM42</strain>
    </source>
</reference>
<name>A0AAE8QCW4_9HYPH</name>
<organism evidence="1 2">
    <name type="scientific">Rhizobium ruizarguesonis</name>
    <dbReference type="NCBI Taxonomy" id="2081791"/>
    <lineage>
        <taxon>Bacteria</taxon>
        <taxon>Pseudomonadati</taxon>
        <taxon>Pseudomonadota</taxon>
        <taxon>Alphaproteobacteria</taxon>
        <taxon>Hyphomicrobiales</taxon>
        <taxon>Rhizobiaceae</taxon>
        <taxon>Rhizobium/Agrobacterium group</taxon>
        <taxon>Rhizobium</taxon>
    </lineage>
</organism>
<evidence type="ECO:0000313" key="1">
    <source>
        <dbReference type="EMBL" id="TBF18926.1"/>
    </source>
</evidence>
<dbReference type="Pfam" id="PF09489">
    <property type="entry name" value="CbtB"/>
    <property type="match status" value="1"/>
</dbReference>
<evidence type="ECO:0000313" key="2">
    <source>
        <dbReference type="Proteomes" id="UP000291892"/>
    </source>
</evidence>
<dbReference type="Proteomes" id="UP000291892">
    <property type="component" value="Unassembled WGS sequence"/>
</dbReference>
<dbReference type="NCBIfam" id="TIGR02459">
    <property type="entry name" value="CbtB"/>
    <property type="match status" value="1"/>
</dbReference>
<dbReference type="RefSeq" id="WP_130821924.1">
    <property type="nucleotide sequence ID" value="NZ_SIKX01000001.1"/>
</dbReference>